<name>E4U973_OCEP5</name>
<feature type="signal peptide" evidence="2">
    <location>
        <begin position="1"/>
        <end position="27"/>
    </location>
</feature>
<dbReference type="PROSITE" id="PS51257">
    <property type="entry name" value="PROKAR_LIPOPROTEIN"/>
    <property type="match status" value="1"/>
</dbReference>
<keyword evidence="1 2" id="KW-0732">Signal</keyword>
<evidence type="ECO:0000313" key="5">
    <source>
        <dbReference type="Proteomes" id="UP000008722"/>
    </source>
</evidence>
<organism evidence="4 5">
    <name type="scientific">Oceanithermus profundus (strain DSM 14977 / NBRC 100410 / VKM B-2274 / 506)</name>
    <dbReference type="NCBI Taxonomy" id="670487"/>
    <lineage>
        <taxon>Bacteria</taxon>
        <taxon>Thermotogati</taxon>
        <taxon>Deinococcota</taxon>
        <taxon>Deinococci</taxon>
        <taxon>Thermales</taxon>
        <taxon>Thermaceae</taxon>
        <taxon>Oceanithermus</taxon>
    </lineage>
</organism>
<reference evidence="5" key="1">
    <citation type="submission" date="2010-11" db="EMBL/GenBank/DDBJ databases">
        <title>The complete sequence of chromosome of Oceanithermus profundus DSM 14977.</title>
        <authorList>
            <consortium name="US DOE Joint Genome Institute (JGI-PGF)"/>
            <person name="Lucas S."/>
            <person name="Copeland A."/>
            <person name="Lapidus A."/>
            <person name="Bruce D."/>
            <person name="Goodwin L."/>
            <person name="Pitluck S."/>
            <person name="Kyrpides N."/>
            <person name="Mavromatis K."/>
            <person name="Pagani I."/>
            <person name="Ivanova N."/>
            <person name="Zhang X."/>
            <person name="Brettin T."/>
            <person name="Detter J.C."/>
            <person name="Tapia R."/>
            <person name="Han C."/>
            <person name="Land M."/>
            <person name="Hauser L."/>
            <person name="Markowitz V."/>
            <person name="Cheng J.-F."/>
            <person name="Hugenholtz P."/>
            <person name="Woyke T."/>
            <person name="Wu D."/>
            <person name="Tindall B."/>
            <person name="Faehnrich R."/>
            <person name="Brambilla E."/>
            <person name="Klenk H.-P."/>
            <person name="Eisen J.A."/>
        </authorList>
    </citation>
    <scope>NUCLEOTIDE SEQUENCE [LARGE SCALE GENOMIC DNA]</scope>
    <source>
        <strain evidence="5">DSM 14977 / NBRC 100410 / VKM B-2274 / 506</strain>
    </source>
</reference>
<feature type="chain" id="PRO_5003190223" description="SbsA Ig-like domain-containing protein" evidence="2">
    <location>
        <begin position="28"/>
        <end position="501"/>
    </location>
</feature>
<dbReference type="Gene3D" id="2.60.40.1220">
    <property type="match status" value="1"/>
</dbReference>
<evidence type="ECO:0000313" key="4">
    <source>
        <dbReference type="EMBL" id="ADR36903.1"/>
    </source>
</evidence>
<evidence type="ECO:0000256" key="1">
    <source>
        <dbReference type="ARBA" id="ARBA00022729"/>
    </source>
</evidence>
<dbReference type="Proteomes" id="UP000008722">
    <property type="component" value="Chromosome"/>
</dbReference>
<proteinExistence type="predicted"/>
<dbReference type="RefSeq" id="WP_013458073.1">
    <property type="nucleotide sequence ID" value="NC_014761.1"/>
</dbReference>
<dbReference type="eggNOG" id="COG2247">
    <property type="taxonomic scope" value="Bacteria"/>
</dbReference>
<keyword evidence="5" id="KW-1185">Reference proteome</keyword>
<dbReference type="HOGENOM" id="CLU_543841_0_0_0"/>
<dbReference type="InterPro" id="IPR014755">
    <property type="entry name" value="Cu-Rt/internalin_Ig-like"/>
</dbReference>
<dbReference type="KEGG" id="opr:Ocepr_1448"/>
<sequence precursor="true">MNRFSYFRLALLALAAALPLAFLGCGGAPVPPLELTSHTPSTDATGVLLADAIELDFNVAVAAQTVTPDSLKVLDGSNELSYDKAFSSDGKTLTLTLTSAPASLPATLTVRIDGIENTRGSALSTSFSFTTADDWVELGSFVQEDAATDADDPSVALDAEGRPVVAFESAEASGYRIVVRRWNGNTWESIGNPFNSGSSDSAFDPDLELDPDGNPVVAFREYNATNHDNVFVRHWDGSAWTGYGGGGALDRTLSDAAHGASLVIGNDGNPGVFFSEQSTVSGSTAYRVYRSGYTDNLGWIGVVTPDNFDADRDAIAPVAKMAANGSLVLSWVENTASGKVIYVKNTGTDSFYGSPPEIFESTGDFIPSLDMALDADDRPVIAWREQSNSLGIFAKYWDGSAWRSYGSSDLVNAGGFQVALELDPQGRPVIATNVRGHLIVMHWNGTAWDSYADEVNLDFGQELYSFDLAVNAGGHPVVVWSEDDGSGGYVLHAKLHNGLAQ</sequence>
<accession>E4U973</accession>
<dbReference type="EMBL" id="CP002361">
    <property type="protein sequence ID" value="ADR36903.1"/>
    <property type="molecule type" value="Genomic_DNA"/>
</dbReference>
<dbReference type="OrthoDB" id="33958at2"/>
<reference evidence="4 5" key="2">
    <citation type="journal article" date="2011" name="Stand. Genomic Sci.">
        <title>Complete genome sequence of Oceanithermus profundus type strain (506).</title>
        <authorList>
            <person name="Pati A."/>
            <person name="Zhang X."/>
            <person name="Lapidus A."/>
            <person name="Nolan M."/>
            <person name="Lucas S."/>
            <person name="Del Rio T.G."/>
            <person name="Tice H."/>
            <person name="Cheng J.F."/>
            <person name="Tapia R."/>
            <person name="Han C."/>
            <person name="Goodwin L."/>
            <person name="Pitluck S."/>
            <person name="Liolios K."/>
            <person name="Pagani I."/>
            <person name="Ivanova N."/>
            <person name="Mavromatis K."/>
            <person name="Chen A."/>
            <person name="Palaniappan K."/>
            <person name="Hauser L."/>
            <person name="Jeffries C.D."/>
            <person name="Brambilla E.M."/>
            <person name="Rohl A."/>
            <person name="Mwirichia R."/>
            <person name="Rohde M."/>
            <person name="Tindall B.J."/>
            <person name="Sikorski J."/>
            <person name="Wirth R."/>
            <person name="Goker M."/>
            <person name="Woyke T."/>
            <person name="Detter J.C."/>
            <person name="Bristow J."/>
            <person name="Eisen J.A."/>
            <person name="Markowitz V."/>
            <person name="Hugenholtz P."/>
            <person name="Kyrpides N.C."/>
            <person name="Klenk H.P."/>
            <person name="Land M."/>
        </authorList>
    </citation>
    <scope>NUCLEOTIDE SEQUENCE [LARGE SCALE GENOMIC DNA]</scope>
    <source>
        <strain evidence="5">DSM 14977 / NBRC 100410 / VKM B-2274 / 506</strain>
    </source>
</reference>
<evidence type="ECO:0000259" key="3">
    <source>
        <dbReference type="Pfam" id="PF13205"/>
    </source>
</evidence>
<dbReference type="AlphaFoldDB" id="E4U973"/>
<feature type="domain" description="SbsA Ig-like" evidence="3">
    <location>
        <begin position="32"/>
        <end position="131"/>
    </location>
</feature>
<dbReference type="STRING" id="670487.Ocepr_1448"/>
<evidence type="ECO:0000256" key="2">
    <source>
        <dbReference type="SAM" id="SignalP"/>
    </source>
</evidence>
<gene>
    <name evidence="4" type="ordered locus">Ocepr_1448</name>
</gene>
<dbReference type="Pfam" id="PF13205">
    <property type="entry name" value="Big_5"/>
    <property type="match status" value="1"/>
</dbReference>
<protein>
    <recommendedName>
        <fullName evidence="3">SbsA Ig-like domain-containing protein</fullName>
    </recommendedName>
</protein>
<dbReference type="InterPro" id="IPR032812">
    <property type="entry name" value="SbsA_Ig"/>
</dbReference>